<name>A0A146KRG3_LYGHE</name>
<dbReference type="AlphaFoldDB" id="A0A146KRG3"/>
<dbReference type="EMBL" id="GDHC01019548">
    <property type="protein sequence ID" value="JAP99080.1"/>
    <property type="molecule type" value="Transcribed_RNA"/>
</dbReference>
<proteinExistence type="predicted"/>
<evidence type="ECO:0000313" key="1">
    <source>
        <dbReference type="EMBL" id="JAP99080.1"/>
    </source>
</evidence>
<sequence length="102" mass="11236">TTVLFQGSRISAIEIGIINLLLKRKNLKHRTSKEKHRCFDNIDIDVPSLLSSQLRGQQETICAATVRKKSPSQCGCSSKPEEEGPSLEPIKAAVAIVLKRPL</sequence>
<accession>A0A146KRG3</accession>
<gene>
    <name evidence="1" type="ORF">g.91517</name>
</gene>
<organism evidence="1">
    <name type="scientific">Lygus hesperus</name>
    <name type="common">Western plant bug</name>
    <dbReference type="NCBI Taxonomy" id="30085"/>
    <lineage>
        <taxon>Eukaryota</taxon>
        <taxon>Metazoa</taxon>
        <taxon>Ecdysozoa</taxon>
        <taxon>Arthropoda</taxon>
        <taxon>Hexapoda</taxon>
        <taxon>Insecta</taxon>
        <taxon>Pterygota</taxon>
        <taxon>Neoptera</taxon>
        <taxon>Paraneoptera</taxon>
        <taxon>Hemiptera</taxon>
        <taxon>Heteroptera</taxon>
        <taxon>Panheteroptera</taxon>
        <taxon>Cimicomorpha</taxon>
        <taxon>Miridae</taxon>
        <taxon>Mirini</taxon>
        <taxon>Lygus</taxon>
    </lineage>
</organism>
<protein>
    <submittedName>
        <fullName evidence="1">Uncharacterized protein</fullName>
    </submittedName>
</protein>
<reference evidence="1" key="1">
    <citation type="journal article" date="2016" name="Gigascience">
        <title>De novo construction of an expanded transcriptome assembly for the western tarnished plant bug, Lygus hesperus.</title>
        <authorList>
            <person name="Tassone E.E."/>
            <person name="Geib S.M."/>
            <person name="Hall B."/>
            <person name="Fabrick J.A."/>
            <person name="Brent C.S."/>
            <person name="Hull J.J."/>
        </authorList>
    </citation>
    <scope>NUCLEOTIDE SEQUENCE</scope>
</reference>
<feature type="non-terminal residue" evidence="1">
    <location>
        <position position="1"/>
    </location>
</feature>